<sequence length="132" mass="16047">MEGTTSKAPGRTTPEHISVHEPCDYLVINCHRAYQTGKVCGRSNYHRTRTFKNYCMLDFANCILRYESFQVIHMGECYELKYKVRIVCEWKRDIWMFWRWNRVCDYKDSKEYYPLSDHGSYELIDRFPWPHV</sequence>
<evidence type="ECO:0000259" key="1">
    <source>
        <dbReference type="PROSITE" id="PS51465"/>
    </source>
</evidence>
<dbReference type="InterPro" id="IPR036058">
    <property type="entry name" value="Kazal_dom_sf"/>
</dbReference>
<evidence type="ECO:0000313" key="3">
    <source>
        <dbReference type="RefSeq" id="XP_022827615.1"/>
    </source>
</evidence>
<dbReference type="KEGG" id="sliu:111357237"/>
<dbReference type="SUPFAM" id="SSF100895">
    <property type="entry name" value="Kazal-type serine protease inhibitors"/>
    <property type="match status" value="1"/>
</dbReference>
<dbReference type="PROSITE" id="PS51465">
    <property type="entry name" value="KAZAL_2"/>
    <property type="match status" value="1"/>
</dbReference>
<keyword evidence="2" id="KW-1185">Reference proteome</keyword>
<accession>A0A9J7IY87</accession>
<name>A0A9J7IY87_SPOLT</name>
<dbReference type="InterPro" id="IPR002350">
    <property type="entry name" value="Kazal_dom"/>
</dbReference>
<dbReference type="RefSeq" id="XP_022827615.1">
    <property type="nucleotide sequence ID" value="XM_022971847.1"/>
</dbReference>
<organism evidence="2 3">
    <name type="scientific">Spodoptera litura</name>
    <name type="common">Asian cotton leafworm</name>
    <dbReference type="NCBI Taxonomy" id="69820"/>
    <lineage>
        <taxon>Eukaryota</taxon>
        <taxon>Metazoa</taxon>
        <taxon>Ecdysozoa</taxon>
        <taxon>Arthropoda</taxon>
        <taxon>Hexapoda</taxon>
        <taxon>Insecta</taxon>
        <taxon>Pterygota</taxon>
        <taxon>Neoptera</taxon>
        <taxon>Endopterygota</taxon>
        <taxon>Lepidoptera</taxon>
        <taxon>Glossata</taxon>
        <taxon>Ditrysia</taxon>
        <taxon>Noctuoidea</taxon>
        <taxon>Noctuidae</taxon>
        <taxon>Amphipyrinae</taxon>
        <taxon>Spodoptera</taxon>
    </lineage>
</organism>
<feature type="domain" description="Kazal-like" evidence="1">
    <location>
        <begin position="17"/>
        <end position="79"/>
    </location>
</feature>
<dbReference type="OrthoDB" id="7391311at2759"/>
<dbReference type="Proteomes" id="UP000301870">
    <property type="component" value="Chromosome 24"/>
</dbReference>
<gene>
    <name evidence="3" type="primary">LOC111357237</name>
</gene>
<protein>
    <submittedName>
        <fullName evidence="3">Uncharacterized protein LOC111357237</fullName>
    </submittedName>
</protein>
<evidence type="ECO:0000313" key="2">
    <source>
        <dbReference type="Proteomes" id="UP000301870"/>
    </source>
</evidence>
<dbReference type="Gene3D" id="3.30.60.30">
    <property type="match status" value="1"/>
</dbReference>
<dbReference type="GeneID" id="111357237"/>
<reference evidence="3" key="1">
    <citation type="submission" date="2025-08" db="UniProtKB">
        <authorList>
            <consortium name="RefSeq"/>
        </authorList>
    </citation>
    <scope>IDENTIFICATION</scope>
    <source>
        <strain evidence="3">Ishihara</strain>
        <tissue evidence="3">Whole body</tissue>
    </source>
</reference>
<dbReference type="AlphaFoldDB" id="A0A9J7IY87"/>
<proteinExistence type="predicted"/>